<evidence type="ECO:0000256" key="6">
    <source>
        <dbReference type="ARBA" id="ARBA00022737"/>
    </source>
</evidence>
<keyword evidence="3" id="KW-0808">Transferase</keyword>
<dbReference type="InterPro" id="IPR008271">
    <property type="entry name" value="Ser/Thr_kinase_AS"/>
</dbReference>
<comment type="caution">
    <text evidence="18">The sequence shown here is derived from an EMBL/GenBank/DDBJ whole genome shotgun (WGS) entry which is preliminary data.</text>
</comment>
<dbReference type="AlphaFoldDB" id="A0AAP0QUA5"/>
<keyword evidence="19" id="KW-1185">Reference proteome</keyword>
<keyword evidence="2" id="KW-0723">Serine/threonine-protein kinase</keyword>
<keyword evidence="4 14" id="KW-0812">Transmembrane</keyword>
<evidence type="ECO:0000259" key="16">
    <source>
        <dbReference type="PROSITE" id="PS50011"/>
    </source>
</evidence>
<keyword evidence="12" id="KW-0675">Receptor</keyword>
<keyword evidence="6" id="KW-0677">Repeat</keyword>
<evidence type="ECO:0000256" key="3">
    <source>
        <dbReference type="ARBA" id="ARBA00022679"/>
    </source>
</evidence>
<keyword evidence="9" id="KW-0067">ATP-binding</keyword>
<reference evidence="18 19" key="1">
    <citation type="submission" date="2024-05" db="EMBL/GenBank/DDBJ databases">
        <title>Haplotype-resolved chromosome-level genome assembly of Huyou (Citrus changshanensis).</title>
        <authorList>
            <person name="Miao C."/>
            <person name="Chen W."/>
            <person name="Wu Y."/>
            <person name="Wang L."/>
            <person name="Zhao S."/>
            <person name="Grierson D."/>
            <person name="Xu C."/>
            <person name="Chen K."/>
        </authorList>
    </citation>
    <scope>NUCLEOTIDE SEQUENCE [LARGE SCALE GENOMIC DNA]</scope>
    <source>
        <strain evidence="18">01-14</strain>
        <tissue evidence="18">Leaf</tissue>
    </source>
</reference>
<dbReference type="InterPro" id="IPR001245">
    <property type="entry name" value="Ser-Thr/Tyr_kinase_cat_dom"/>
</dbReference>
<dbReference type="SMART" id="SM00220">
    <property type="entry name" value="S_TKc"/>
    <property type="match status" value="1"/>
</dbReference>
<dbReference type="InterPro" id="IPR038408">
    <property type="entry name" value="GNK2_sf"/>
</dbReference>
<dbReference type="CDD" id="cd23509">
    <property type="entry name" value="Gnk2-like"/>
    <property type="match status" value="2"/>
</dbReference>
<dbReference type="InterPro" id="IPR000719">
    <property type="entry name" value="Prot_kinase_dom"/>
</dbReference>
<dbReference type="GO" id="GO:0005886">
    <property type="term" value="C:plasma membrane"/>
    <property type="evidence" value="ECO:0007669"/>
    <property type="project" value="TreeGrafter"/>
</dbReference>
<evidence type="ECO:0000256" key="9">
    <source>
        <dbReference type="ARBA" id="ARBA00022840"/>
    </source>
</evidence>
<evidence type="ECO:0000313" key="18">
    <source>
        <dbReference type="EMBL" id="KAK9223660.1"/>
    </source>
</evidence>
<protein>
    <submittedName>
        <fullName evidence="18">Uncharacterized protein</fullName>
    </submittedName>
</protein>
<evidence type="ECO:0000256" key="14">
    <source>
        <dbReference type="SAM" id="Phobius"/>
    </source>
</evidence>
<feature type="domain" description="Gnk2-homologous" evidence="17">
    <location>
        <begin position="17"/>
        <end position="118"/>
    </location>
</feature>
<dbReference type="SUPFAM" id="SSF56112">
    <property type="entry name" value="Protein kinase-like (PK-like)"/>
    <property type="match status" value="1"/>
</dbReference>
<evidence type="ECO:0000259" key="17">
    <source>
        <dbReference type="PROSITE" id="PS51473"/>
    </source>
</evidence>
<gene>
    <name evidence="18" type="ORF">WN944_012106</name>
</gene>
<evidence type="ECO:0000256" key="10">
    <source>
        <dbReference type="ARBA" id="ARBA00022989"/>
    </source>
</evidence>
<dbReference type="GO" id="GO:0004674">
    <property type="term" value="F:protein serine/threonine kinase activity"/>
    <property type="evidence" value="ECO:0007669"/>
    <property type="project" value="UniProtKB-KW"/>
</dbReference>
<dbReference type="Pfam" id="PF07714">
    <property type="entry name" value="PK_Tyr_Ser-Thr"/>
    <property type="match status" value="1"/>
</dbReference>
<evidence type="ECO:0000256" key="12">
    <source>
        <dbReference type="ARBA" id="ARBA00023170"/>
    </source>
</evidence>
<dbReference type="FunFam" id="1.10.510.10:FF:001697">
    <property type="entry name" value="Uncharacterized protein"/>
    <property type="match status" value="1"/>
</dbReference>
<dbReference type="PANTHER" id="PTHR27002">
    <property type="entry name" value="RECEPTOR-LIKE SERINE/THREONINE-PROTEIN KINASE SD1-8"/>
    <property type="match status" value="1"/>
</dbReference>
<evidence type="ECO:0000256" key="5">
    <source>
        <dbReference type="ARBA" id="ARBA00022729"/>
    </source>
</evidence>
<feature type="domain" description="Protein kinase" evidence="16">
    <location>
        <begin position="116"/>
        <end position="475"/>
    </location>
</feature>
<feature type="chain" id="PRO_5042850734" evidence="15">
    <location>
        <begin position="18"/>
        <end position="516"/>
    </location>
</feature>
<evidence type="ECO:0000313" key="19">
    <source>
        <dbReference type="Proteomes" id="UP001428341"/>
    </source>
</evidence>
<evidence type="ECO:0000256" key="7">
    <source>
        <dbReference type="ARBA" id="ARBA00022741"/>
    </source>
</evidence>
<feature type="domain" description="Gnk2-homologous" evidence="17">
    <location>
        <begin position="126"/>
        <end position="231"/>
    </location>
</feature>
<name>A0AAP0QUA5_9ROSI</name>
<comment type="subcellular location">
    <subcellularLocation>
        <location evidence="1">Membrane</location>
        <topology evidence="1">Single-pass membrane protein</topology>
    </subcellularLocation>
</comment>
<feature type="transmembrane region" description="Helical" evidence="14">
    <location>
        <begin position="254"/>
        <end position="275"/>
    </location>
</feature>
<dbReference type="PANTHER" id="PTHR27002:SF123">
    <property type="entry name" value="CYSTEINE-RICH RECEPTOR-LIKE PROTEIN KINASE 45"/>
    <property type="match status" value="1"/>
</dbReference>
<dbReference type="PROSITE" id="PS51473">
    <property type="entry name" value="GNK2"/>
    <property type="match status" value="2"/>
</dbReference>
<dbReference type="PROSITE" id="PS50011">
    <property type="entry name" value="PROTEIN_KINASE_DOM"/>
    <property type="match status" value="1"/>
</dbReference>
<keyword evidence="11 14" id="KW-0472">Membrane</keyword>
<sequence length="516" mass="57684">MLLLVVQFFMLSIFTDANPLDIACSNTSYAPNSPFESSLKLLLESIATNTSQGFYNFSIGDDPNRVFGRALCRGDVNRTVCQNCLENARHEILKNCKTAEEAIIWYELCQIQYSYRKFLVMVYAGQYAEKWNNQWKSVSNPARFIEVLTYLMTNLSIEASSDPAMFAVGEVKFPKRKTIYGLVQCTRDINSRDCNDCLTGALGDLKACCGAREAGIIVNENCNLRFQLSLFYNASTRIALTYPTSTDGKWKTGMVVAVACISTFVLVVLIGSYVVHLRRKKGAKNDSERRLQLNWNTCYNIIGGIAKGLLYLHEDSRLKIIHRDLKPNNVLLDKDMVAKISDFGMARIFCENQKTANTRRVVGTYGYMAPEYAMEGLFSVKSDVFSFGVIVLEIISGKRNSGFYLTGHAQTLLAYVWQLWKEGKEMEFVDPLLMKSSSIPQVVRCIHIGLLCVQEDPAVRPTMSNVVALLGSASIALSEPRQPPFPVGRTIVLAEQPSTKDPSVCHDLTVSTLSPR</sequence>
<keyword evidence="10 14" id="KW-1133">Transmembrane helix</keyword>
<organism evidence="18 19">
    <name type="scientific">Citrus x changshan-huyou</name>
    <dbReference type="NCBI Taxonomy" id="2935761"/>
    <lineage>
        <taxon>Eukaryota</taxon>
        <taxon>Viridiplantae</taxon>
        <taxon>Streptophyta</taxon>
        <taxon>Embryophyta</taxon>
        <taxon>Tracheophyta</taxon>
        <taxon>Spermatophyta</taxon>
        <taxon>Magnoliopsida</taxon>
        <taxon>eudicotyledons</taxon>
        <taxon>Gunneridae</taxon>
        <taxon>Pentapetalae</taxon>
        <taxon>rosids</taxon>
        <taxon>malvids</taxon>
        <taxon>Sapindales</taxon>
        <taxon>Rutaceae</taxon>
        <taxon>Aurantioideae</taxon>
        <taxon>Citrus</taxon>
    </lineage>
</organism>
<evidence type="ECO:0000256" key="4">
    <source>
        <dbReference type="ARBA" id="ARBA00022692"/>
    </source>
</evidence>
<evidence type="ECO:0000256" key="11">
    <source>
        <dbReference type="ARBA" id="ARBA00023136"/>
    </source>
</evidence>
<dbReference type="Pfam" id="PF01657">
    <property type="entry name" value="Stress-antifung"/>
    <property type="match status" value="2"/>
</dbReference>
<dbReference type="EMBL" id="JBCGBO010000002">
    <property type="protein sequence ID" value="KAK9223660.1"/>
    <property type="molecule type" value="Genomic_DNA"/>
</dbReference>
<proteinExistence type="predicted"/>
<dbReference type="Gene3D" id="1.10.510.10">
    <property type="entry name" value="Transferase(Phosphotransferase) domain 1"/>
    <property type="match status" value="1"/>
</dbReference>
<keyword evidence="7" id="KW-0547">Nucleotide-binding</keyword>
<keyword evidence="8" id="KW-0418">Kinase</keyword>
<keyword evidence="5 15" id="KW-0732">Signal</keyword>
<accession>A0AAP0QUA5</accession>
<dbReference type="InterPro" id="IPR011009">
    <property type="entry name" value="Kinase-like_dom_sf"/>
</dbReference>
<evidence type="ECO:0000256" key="15">
    <source>
        <dbReference type="SAM" id="SignalP"/>
    </source>
</evidence>
<feature type="signal peptide" evidence="15">
    <location>
        <begin position="1"/>
        <end position="17"/>
    </location>
</feature>
<evidence type="ECO:0000256" key="1">
    <source>
        <dbReference type="ARBA" id="ARBA00004167"/>
    </source>
</evidence>
<evidence type="ECO:0000256" key="2">
    <source>
        <dbReference type="ARBA" id="ARBA00022527"/>
    </source>
</evidence>
<keyword evidence="13" id="KW-0325">Glycoprotein</keyword>
<dbReference type="InterPro" id="IPR002902">
    <property type="entry name" value="GNK2"/>
</dbReference>
<evidence type="ECO:0000256" key="13">
    <source>
        <dbReference type="ARBA" id="ARBA00023180"/>
    </source>
</evidence>
<dbReference type="Gene3D" id="3.30.430.20">
    <property type="entry name" value="Gnk2 domain, C-X8-C-X2-C motif"/>
    <property type="match status" value="2"/>
</dbReference>
<dbReference type="PROSITE" id="PS00108">
    <property type="entry name" value="PROTEIN_KINASE_ST"/>
    <property type="match status" value="1"/>
</dbReference>
<dbReference type="GO" id="GO:0005524">
    <property type="term" value="F:ATP binding"/>
    <property type="evidence" value="ECO:0007669"/>
    <property type="project" value="UniProtKB-KW"/>
</dbReference>
<evidence type="ECO:0000256" key="8">
    <source>
        <dbReference type="ARBA" id="ARBA00022777"/>
    </source>
</evidence>
<dbReference type="Proteomes" id="UP001428341">
    <property type="component" value="Unassembled WGS sequence"/>
</dbReference>